<dbReference type="Pfam" id="PF14559">
    <property type="entry name" value="TPR_19"/>
    <property type="match status" value="1"/>
</dbReference>
<dbReference type="PANTHER" id="PTHR12558">
    <property type="entry name" value="CELL DIVISION CYCLE 16,23,27"/>
    <property type="match status" value="1"/>
</dbReference>
<dbReference type="AlphaFoldDB" id="A0A239JBC2"/>
<dbReference type="EMBL" id="FZOJ01000034">
    <property type="protein sequence ID" value="SNT02912.1"/>
    <property type="molecule type" value="Genomic_DNA"/>
</dbReference>
<evidence type="ECO:0000313" key="2">
    <source>
        <dbReference type="EMBL" id="SNT02912.1"/>
    </source>
</evidence>
<gene>
    <name evidence="2" type="ORF">SAMN05446037_103430</name>
</gene>
<dbReference type="SUPFAM" id="SSF48452">
    <property type="entry name" value="TPR-like"/>
    <property type="match status" value="1"/>
</dbReference>
<proteinExistence type="predicted"/>
<keyword evidence="1" id="KW-0802">TPR repeat</keyword>
<feature type="repeat" description="TPR" evidence="1">
    <location>
        <begin position="21"/>
        <end position="54"/>
    </location>
</feature>
<dbReference type="PANTHER" id="PTHR12558:SF13">
    <property type="entry name" value="CELL DIVISION CYCLE PROTEIN 27 HOMOLOG"/>
    <property type="match status" value="1"/>
</dbReference>
<accession>A0A239JBC2</accession>
<reference evidence="3" key="1">
    <citation type="submission" date="2017-06" db="EMBL/GenBank/DDBJ databases">
        <authorList>
            <person name="Varghese N."/>
            <person name="Submissions S."/>
        </authorList>
    </citation>
    <scope>NUCLEOTIDE SEQUENCE [LARGE SCALE GENOMIC DNA]</scope>
    <source>
        <strain evidence="3">SCA</strain>
    </source>
</reference>
<keyword evidence="3" id="KW-1185">Reference proteome</keyword>
<evidence type="ECO:0000256" key="1">
    <source>
        <dbReference type="PROSITE-ProRule" id="PRU00339"/>
    </source>
</evidence>
<evidence type="ECO:0000313" key="3">
    <source>
        <dbReference type="Proteomes" id="UP000198304"/>
    </source>
</evidence>
<dbReference type="InterPro" id="IPR011990">
    <property type="entry name" value="TPR-like_helical_dom_sf"/>
</dbReference>
<dbReference type="InterPro" id="IPR019734">
    <property type="entry name" value="TPR_rpt"/>
</dbReference>
<dbReference type="Gene3D" id="1.25.40.10">
    <property type="entry name" value="Tetratricopeptide repeat domain"/>
    <property type="match status" value="1"/>
</dbReference>
<organism evidence="2 3">
    <name type="scientific">Anaerovirgula multivorans</name>
    <dbReference type="NCBI Taxonomy" id="312168"/>
    <lineage>
        <taxon>Bacteria</taxon>
        <taxon>Bacillati</taxon>
        <taxon>Bacillota</taxon>
        <taxon>Clostridia</taxon>
        <taxon>Peptostreptococcales</taxon>
        <taxon>Natronincolaceae</taxon>
        <taxon>Anaerovirgula</taxon>
    </lineage>
</organism>
<dbReference type="Proteomes" id="UP000198304">
    <property type="component" value="Unassembled WGS sequence"/>
</dbReference>
<name>A0A239JBC2_9FIRM</name>
<sequence length="118" mass="14117">MNVIEGLERKLDQLMKEPNNPLLFNQIGVLLYQVKDWKYAEMYFKRAYQLSPVNKDILYNYASLLYQQAQFQKAIPLYEAYLELLKDDKEVMQKVRNCYYQLGEYESAGKMVEQLQKV</sequence>
<dbReference type="OrthoDB" id="2083535at2"/>
<dbReference type="PROSITE" id="PS50005">
    <property type="entry name" value="TPR"/>
    <property type="match status" value="1"/>
</dbReference>
<protein>
    <submittedName>
        <fullName evidence="2">Tetratricopeptide repeat-containing protein</fullName>
    </submittedName>
</protein>